<accession>E7RVI8</accession>
<evidence type="ECO:0000313" key="5">
    <source>
        <dbReference type="Proteomes" id="UP000011021"/>
    </source>
</evidence>
<proteinExistence type="predicted"/>
<gene>
    <name evidence="4" type="ORF">HMPREF0551_0700</name>
</gene>
<name>E7RVI8_9BURK</name>
<dbReference type="InterPro" id="IPR018711">
    <property type="entry name" value="NAGPA"/>
</dbReference>
<dbReference type="AlphaFoldDB" id="E7RVI8"/>
<protein>
    <recommendedName>
        <fullName evidence="3">Phosphodiester glycosidase domain-containing protein</fullName>
    </recommendedName>
</protein>
<dbReference type="Proteomes" id="UP000011021">
    <property type="component" value="Unassembled WGS sequence"/>
</dbReference>
<comment type="caution">
    <text evidence="4">The sequence shown here is derived from an EMBL/GenBank/DDBJ whole genome shotgun (WGS) entry which is preliminary data.</text>
</comment>
<dbReference type="eggNOG" id="ENOG5034C9W">
    <property type="taxonomic scope" value="Bacteria"/>
</dbReference>
<reference evidence="4 5" key="1">
    <citation type="submission" date="2010-12" db="EMBL/GenBank/DDBJ databases">
        <authorList>
            <person name="Muzny D."/>
            <person name="Qin X."/>
            <person name="Deng J."/>
            <person name="Jiang H."/>
            <person name="Liu Y."/>
            <person name="Qu J."/>
            <person name="Song X.-Z."/>
            <person name="Zhang L."/>
            <person name="Thornton R."/>
            <person name="Coyle M."/>
            <person name="Francisco L."/>
            <person name="Jackson L."/>
            <person name="Javaid M."/>
            <person name="Korchina V."/>
            <person name="Kovar C."/>
            <person name="Mata R."/>
            <person name="Mathew T."/>
            <person name="Ngo R."/>
            <person name="Nguyen L."/>
            <person name="Nguyen N."/>
            <person name="Okwuonu G."/>
            <person name="Ongeri F."/>
            <person name="Pham C."/>
            <person name="Simmons D."/>
            <person name="Wilczek-Boney K."/>
            <person name="Hale W."/>
            <person name="Jakkamsetti A."/>
            <person name="Pham P."/>
            <person name="Ruth R."/>
            <person name="San Lucas F."/>
            <person name="Warren J."/>
            <person name="Zhang J."/>
            <person name="Zhao Z."/>
            <person name="Zhou C."/>
            <person name="Zhu D."/>
            <person name="Lee S."/>
            <person name="Bess C."/>
            <person name="Blankenburg K."/>
            <person name="Forbes L."/>
            <person name="Fu Q."/>
            <person name="Gubbala S."/>
            <person name="Hirani K."/>
            <person name="Jayaseelan J.C."/>
            <person name="Lara F."/>
            <person name="Munidasa M."/>
            <person name="Palculict T."/>
            <person name="Patil S."/>
            <person name="Pu L.-L."/>
            <person name="Saada N."/>
            <person name="Tang L."/>
            <person name="Weissenberger G."/>
            <person name="Zhu Y."/>
            <person name="Hemphill L."/>
            <person name="Shang Y."/>
            <person name="Youmans B."/>
            <person name="Ayvaz T."/>
            <person name="Ross M."/>
            <person name="Santibanez J."/>
            <person name="Aqrawi P."/>
            <person name="Gross S."/>
            <person name="Joshi V."/>
            <person name="Fowler G."/>
            <person name="Nazareth L."/>
            <person name="Reid J."/>
            <person name="Worley K."/>
            <person name="Petrosino J."/>
            <person name="Highlander S."/>
            <person name="Gibbs R."/>
        </authorList>
    </citation>
    <scope>NUCLEOTIDE SEQUENCE [LARGE SCALE GENOMIC DNA]</scope>
    <source>
        <strain evidence="4 5">ATCC 51599</strain>
    </source>
</reference>
<feature type="region of interest" description="Disordered" evidence="1">
    <location>
        <begin position="348"/>
        <end position="399"/>
    </location>
</feature>
<dbReference type="EMBL" id="AEQP01000002">
    <property type="protein sequence ID" value="EFV95792.1"/>
    <property type="molecule type" value="Genomic_DNA"/>
</dbReference>
<feature type="chain" id="PRO_5003221605" description="Phosphodiester glycosidase domain-containing protein" evidence="2">
    <location>
        <begin position="24"/>
        <end position="525"/>
    </location>
</feature>
<dbReference type="Pfam" id="PF09992">
    <property type="entry name" value="NAGPA"/>
    <property type="match status" value="1"/>
</dbReference>
<sequence length="525" mass="56117">MRLRVRTAALLLTLLGLWPAAAAAGGTTTAPAPSAQGDEGTLQAGQDMALGHTLNGRPLDGALRQKLGHCTGQTPPSARCLDAIRAAGLHARGDLGYLFHDPAQPLRQDLGHGVTLEVPAGVLEAPTVFIVGIHPGIDRYPLVNIAPILSLKKAATLTLQPQDERRYQRWMPDPPGNGTPAGPRTLQLARTGVIIDGQLRESDDTQAVSGLVQRILGQSRSLDPCLHSLTDPETARKISEQARQGISLPQGCRFVPPYVHIAVTEGNQAAPMQTELVFQATPERLQLFRLDTVKGFTVLINGFLWHGDPGTDTGQGGWAMGYARGLDVGSGLGRLTIGDNTWHQRTPERLQQAQQRTDHDTEAPPPASGTGRKRVVRFAADQRQSSWDTRTDPQARWPDNPVVLSSSTSIVRDGQCAQDALTTRWSAFGTDGKGRSVFISSTSLGQTHVDELCRVFLALGIPNAIRLDGGPSTAMTVDGRLLNPLVSLSDLMAFGPARYVIDGVGARPPSAKVQTGEGAYSAHSR</sequence>
<dbReference type="HOGENOM" id="CLU_518562_0_0_4"/>
<keyword evidence="5" id="KW-1185">Reference proteome</keyword>
<evidence type="ECO:0000259" key="3">
    <source>
        <dbReference type="Pfam" id="PF09992"/>
    </source>
</evidence>
<feature type="domain" description="Phosphodiester glycosidase" evidence="3">
    <location>
        <begin position="373"/>
        <end position="484"/>
    </location>
</feature>
<evidence type="ECO:0000256" key="2">
    <source>
        <dbReference type="SAM" id="SignalP"/>
    </source>
</evidence>
<feature type="signal peptide" evidence="2">
    <location>
        <begin position="1"/>
        <end position="23"/>
    </location>
</feature>
<evidence type="ECO:0000313" key="4">
    <source>
        <dbReference type="EMBL" id="EFV95792.1"/>
    </source>
</evidence>
<organism evidence="4 5">
    <name type="scientific">Lautropia mirabilis ATCC 51599</name>
    <dbReference type="NCBI Taxonomy" id="887898"/>
    <lineage>
        <taxon>Bacteria</taxon>
        <taxon>Pseudomonadati</taxon>
        <taxon>Pseudomonadota</taxon>
        <taxon>Betaproteobacteria</taxon>
        <taxon>Burkholderiales</taxon>
        <taxon>Burkholderiaceae</taxon>
        <taxon>Lautropia</taxon>
    </lineage>
</organism>
<evidence type="ECO:0000256" key="1">
    <source>
        <dbReference type="SAM" id="MobiDB-lite"/>
    </source>
</evidence>
<dbReference type="RefSeq" id="WP_005672828.1">
    <property type="nucleotide sequence ID" value="NZ_CP146288.1"/>
</dbReference>
<keyword evidence="2" id="KW-0732">Signal</keyword>
<dbReference type="STRING" id="887898.HMPREF0551_0700"/>